<dbReference type="Proteomes" id="UP001234178">
    <property type="component" value="Unassembled WGS sequence"/>
</dbReference>
<dbReference type="PANTHER" id="PTHR23507:SF1">
    <property type="entry name" value="FI18259P1-RELATED"/>
    <property type="match status" value="1"/>
</dbReference>
<dbReference type="SUPFAM" id="SSF103473">
    <property type="entry name" value="MFS general substrate transporter"/>
    <property type="match status" value="1"/>
</dbReference>
<feature type="transmembrane region" description="Helical" evidence="5">
    <location>
        <begin position="78"/>
        <end position="100"/>
    </location>
</feature>
<feature type="transmembrane region" description="Helical" evidence="5">
    <location>
        <begin position="326"/>
        <end position="349"/>
    </location>
</feature>
<comment type="subcellular location">
    <subcellularLocation>
        <location evidence="1">Membrane</location>
        <topology evidence="1">Multi-pass membrane protein</topology>
    </subcellularLocation>
</comment>
<keyword evidence="4 5" id="KW-0472">Membrane</keyword>
<evidence type="ECO:0000256" key="3">
    <source>
        <dbReference type="ARBA" id="ARBA00022989"/>
    </source>
</evidence>
<organism evidence="6 7">
    <name type="scientific">Daphnia magna</name>
    <dbReference type="NCBI Taxonomy" id="35525"/>
    <lineage>
        <taxon>Eukaryota</taxon>
        <taxon>Metazoa</taxon>
        <taxon>Ecdysozoa</taxon>
        <taxon>Arthropoda</taxon>
        <taxon>Crustacea</taxon>
        <taxon>Branchiopoda</taxon>
        <taxon>Diplostraca</taxon>
        <taxon>Cladocera</taxon>
        <taxon>Anomopoda</taxon>
        <taxon>Daphniidae</taxon>
        <taxon>Daphnia</taxon>
    </lineage>
</organism>
<keyword evidence="2 5" id="KW-0812">Transmembrane</keyword>
<feature type="transmembrane region" description="Helical" evidence="5">
    <location>
        <begin position="179"/>
        <end position="202"/>
    </location>
</feature>
<keyword evidence="7" id="KW-1185">Reference proteome</keyword>
<evidence type="ECO:0008006" key="8">
    <source>
        <dbReference type="Google" id="ProtNLM"/>
    </source>
</evidence>
<name>A0ABQ9YXJ8_9CRUS</name>
<dbReference type="PANTHER" id="PTHR23507">
    <property type="entry name" value="ZGC:174356"/>
    <property type="match status" value="1"/>
</dbReference>
<feature type="transmembrane region" description="Helical" evidence="5">
    <location>
        <begin position="278"/>
        <end position="305"/>
    </location>
</feature>
<accession>A0ABQ9YXJ8</accession>
<feature type="transmembrane region" description="Helical" evidence="5">
    <location>
        <begin position="112"/>
        <end position="134"/>
    </location>
</feature>
<keyword evidence="3 5" id="KW-1133">Transmembrane helix</keyword>
<proteinExistence type="predicted"/>
<comment type="caution">
    <text evidence="6">The sequence shown here is derived from an EMBL/GenBank/DDBJ whole genome shotgun (WGS) entry which is preliminary data.</text>
</comment>
<dbReference type="InterPro" id="IPR036259">
    <property type="entry name" value="MFS_trans_sf"/>
</dbReference>
<gene>
    <name evidence="6" type="ORF">OUZ56_007090</name>
</gene>
<evidence type="ECO:0000313" key="6">
    <source>
        <dbReference type="EMBL" id="KAK4005378.1"/>
    </source>
</evidence>
<protein>
    <recommendedName>
        <fullName evidence="8">Adenylate cyclase</fullName>
    </recommendedName>
</protein>
<evidence type="ECO:0000256" key="1">
    <source>
        <dbReference type="ARBA" id="ARBA00004141"/>
    </source>
</evidence>
<sequence>MWISVTLQKLHITIEPFGFLFVMATVIQSVPKQYILSYKVCRSHYGFNLNLSDCYGSNQTHSVSKQSTLETSDHIESYASILNMYGSLINHILSALFVLLFGPLSNQYGTKFLMVAPVIGQIISTLILMANYFADSLPAEFLLFGDMSIGVLGGRATFVMAVNTYIVDVTLEEIRTIRLAIMAGVIAMAVQISSQLISAVIYNLGGYLAIWLSALAHYGAAYLYTRDYFSWNHSDFTLYTATFSFVEILGTLLLLPLLSDYLRFSDTLIGILSSSGKVLSYLFIAFAASSTIVYLSTLGHVLSLGITVVIRSLLSKLVKADEISHVYSFVAVLESIVPLIALVSFDSLYKATRDLFSATVFLVEMGIEIILLTAFVGVLILQKKEKANSVRPASNYYLSPFKRPKK</sequence>
<evidence type="ECO:0000313" key="7">
    <source>
        <dbReference type="Proteomes" id="UP001234178"/>
    </source>
</evidence>
<feature type="transmembrane region" description="Helical" evidence="5">
    <location>
        <begin position="355"/>
        <end position="381"/>
    </location>
</feature>
<feature type="transmembrane region" description="Helical" evidence="5">
    <location>
        <begin position="208"/>
        <end position="224"/>
    </location>
</feature>
<evidence type="ECO:0000256" key="2">
    <source>
        <dbReference type="ARBA" id="ARBA00022692"/>
    </source>
</evidence>
<reference evidence="6 7" key="1">
    <citation type="journal article" date="2023" name="Nucleic Acids Res.">
        <title>The hologenome of Daphnia magna reveals possible DNA methylation and microbiome-mediated evolution of the host genome.</title>
        <authorList>
            <person name="Chaturvedi A."/>
            <person name="Li X."/>
            <person name="Dhandapani V."/>
            <person name="Marshall H."/>
            <person name="Kissane S."/>
            <person name="Cuenca-Cambronero M."/>
            <person name="Asole G."/>
            <person name="Calvet F."/>
            <person name="Ruiz-Romero M."/>
            <person name="Marangio P."/>
            <person name="Guigo R."/>
            <person name="Rago D."/>
            <person name="Mirbahai L."/>
            <person name="Eastwood N."/>
            <person name="Colbourne J.K."/>
            <person name="Zhou J."/>
            <person name="Mallon E."/>
            <person name="Orsini L."/>
        </authorList>
    </citation>
    <scope>NUCLEOTIDE SEQUENCE [LARGE SCALE GENOMIC DNA]</scope>
    <source>
        <strain evidence="6">LRV0_1</strain>
    </source>
</reference>
<dbReference type="Gene3D" id="1.20.1250.20">
    <property type="entry name" value="MFS general substrate transporter like domains"/>
    <property type="match status" value="1"/>
</dbReference>
<feature type="transmembrane region" description="Helical" evidence="5">
    <location>
        <begin position="12"/>
        <end position="30"/>
    </location>
</feature>
<evidence type="ECO:0000256" key="5">
    <source>
        <dbReference type="SAM" id="Phobius"/>
    </source>
</evidence>
<feature type="transmembrane region" description="Helical" evidence="5">
    <location>
        <begin position="149"/>
        <end position="167"/>
    </location>
</feature>
<evidence type="ECO:0000256" key="4">
    <source>
        <dbReference type="ARBA" id="ARBA00023136"/>
    </source>
</evidence>
<dbReference type="EMBL" id="JAOYFB010000001">
    <property type="protein sequence ID" value="KAK4005378.1"/>
    <property type="molecule type" value="Genomic_DNA"/>
</dbReference>
<feature type="transmembrane region" description="Helical" evidence="5">
    <location>
        <begin position="236"/>
        <end position="258"/>
    </location>
</feature>